<dbReference type="InterPro" id="IPR013320">
    <property type="entry name" value="ConA-like_dom_sf"/>
</dbReference>
<sequence length="558" mass="61858">LKALWKFDEGFGTIANDQTGLNNGTIYGASYVEGKFDKALNFDSDVDGNGMYVNPNEPSDFVYIAPSQNHDLVGNQLTISSWIKLGDTGWGQSIIEKWFAYGLRAETSKIIASFSGLLPGDFQVPVNLDRNKWYNIACTYDGASVNVYLDGQLVGSTPISGDVSITDSDLRIGANQGGGQVTGDIDEVMILNRALSASQISALYQSNIVKIGNIYNSRKYSVIKPTASVEKAKSLRDWYNEDWVKRAPIDIDNSKNPETLTDYQVKMEVPYEIGMKNDFSDLRFTDEDKITELPYWIEEKTASDKATAWVKVPNIAASSEKTIYMYFGNSSADSVSDGEAAFSFFDDFSGSNLDSNKWMQINGGIPSFSNGLMTISANNVDPGKIVATAAPTGDNYILRSRFMATGGVGEYERTGLSIKTNTTVGTGYNYVLFMFENKRQFLDDAVMWGLAPGGPWSFDTFYTEEIFHDGLNVQARFDDGYWQLQPGWNGREGYPALNIGSYDATTVWDWAAVRKYSAIEPTVGFGKATSIKNWFDDEWKQRANISIDNSDNSEELTD</sequence>
<feature type="non-terminal residue" evidence="4">
    <location>
        <position position="558"/>
    </location>
</feature>
<comment type="caution">
    <text evidence="4">The sequence shown here is derived from an EMBL/GenBank/DDBJ whole genome shotgun (WGS) entry which is preliminary data.</text>
</comment>
<feature type="domain" description="LamG-like jellyroll fold" evidence="3">
    <location>
        <begin position="75"/>
        <end position="198"/>
    </location>
</feature>
<keyword evidence="1" id="KW-0732">Signal</keyword>
<dbReference type="Gene3D" id="2.60.120.200">
    <property type="match status" value="1"/>
</dbReference>
<dbReference type="SUPFAM" id="SSF49899">
    <property type="entry name" value="Concanavalin A-like lectins/glucanases"/>
    <property type="match status" value="1"/>
</dbReference>
<dbReference type="SMART" id="SM00560">
    <property type="entry name" value="LamGL"/>
    <property type="match status" value="1"/>
</dbReference>
<dbReference type="InterPro" id="IPR006558">
    <property type="entry name" value="LamG-like"/>
</dbReference>
<organism evidence="4">
    <name type="scientific">marine sediment metagenome</name>
    <dbReference type="NCBI Taxonomy" id="412755"/>
    <lineage>
        <taxon>unclassified sequences</taxon>
        <taxon>metagenomes</taxon>
        <taxon>ecological metagenomes</taxon>
    </lineage>
</organism>
<accession>A0A0F9CCV7</accession>
<reference evidence="4" key="1">
    <citation type="journal article" date="2015" name="Nature">
        <title>Complex archaea that bridge the gap between prokaryotes and eukaryotes.</title>
        <authorList>
            <person name="Spang A."/>
            <person name="Saw J.H."/>
            <person name="Jorgensen S.L."/>
            <person name="Zaremba-Niedzwiedzka K."/>
            <person name="Martijn J."/>
            <person name="Lind A.E."/>
            <person name="van Eijk R."/>
            <person name="Schleper C."/>
            <person name="Guy L."/>
            <person name="Ettema T.J."/>
        </authorList>
    </citation>
    <scope>NUCLEOTIDE SEQUENCE</scope>
</reference>
<dbReference type="Pfam" id="PF10102">
    <property type="entry name" value="DUF2341"/>
    <property type="match status" value="1"/>
</dbReference>
<evidence type="ECO:0000256" key="2">
    <source>
        <dbReference type="ARBA" id="ARBA00023157"/>
    </source>
</evidence>
<keyword evidence="2" id="KW-1015">Disulfide bond</keyword>
<proteinExistence type="predicted"/>
<feature type="non-terminal residue" evidence="4">
    <location>
        <position position="1"/>
    </location>
</feature>
<name>A0A0F9CCV7_9ZZZZ</name>
<protein>
    <recommendedName>
        <fullName evidence="3">LamG-like jellyroll fold domain-containing protein</fullName>
    </recommendedName>
</protein>
<evidence type="ECO:0000256" key="1">
    <source>
        <dbReference type="ARBA" id="ARBA00022729"/>
    </source>
</evidence>
<gene>
    <name evidence="4" type="ORF">LCGC14_2340900</name>
</gene>
<dbReference type="AlphaFoldDB" id="A0A0F9CCV7"/>
<evidence type="ECO:0000259" key="3">
    <source>
        <dbReference type="SMART" id="SM00560"/>
    </source>
</evidence>
<dbReference type="Pfam" id="PF13385">
    <property type="entry name" value="Laminin_G_3"/>
    <property type="match status" value="1"/>
</dbReference>
<dbReference type="EMBL" id="LAZR01033861">
    <property type="protein sequence ID" value="KKL46904.1"/>
    <property type="molecule type" value="Genomic_DNA"/>
</dbReference>
<dbReference type="InterPro" id="IPR018765">
    <property type="entry name" value="DUF2341"/>
</dbReference>
<evidence type="ECO:0000313" key="4">
    <source>
        <dbReference type="EMBL" id="KKL46904.1"/>
    </source>
</evidence>